<protein>
    <submittedName>
        <fullName evidence="1">Ciliogenesis and planar polarity effector 2</fullName>
    </submittedName>
</protein>
<dbReference type="Proteomes" id="UP000550707">
    <property type="component" value="Unassembled WGS sequence"/>
</dbReference>
<proteinExistence type="predicted"/>
<keyword evidence="2" id="KW-1185">Reference proteome</keyword>
<organism evidence="1 2">
    <name type="scientific">Molossus molossus</name>
    <name type="common">Pallas' mastiff bat</name>
    <name type="synonym">Vespertilio molossus</name>
    <dbReference type="NCBI Taxonomy" id="27622"/>
    <lineage>
        <taxon>Eukaryota</taxon>
        <taxon>Metazoa</taxon>
        <taxon>Chordata</taxon>
        <taxon>Craniata</taxon>
        <taxon>Vertebrata</taxon>
        <taxon>Euteleostomi</taxon>
        <taxon>Mammalia</taxon>
        <taxon>Eutheria</taxon>
        <taxon>Laurasiatheria</taxon>
        <taxon>Chiroptera</taxon>
        <taxon>Yangochiroptera</taxon>
        <taxon>Molossidae</taxon>
        <taxon>Molossus</taxon>
    </lineage>
</organism>
<accession>A0A7J8F847</accession>
<dbReference type="AlphaFoldDB" id="A0A7J8F847"/>
<comment type="caution">
    <text evidence="1">The sequence shown here is derived from an EMBL/GenBank/DDBJ whole genome shotgun (WGS) entry which is preliminary data.</text>
</comment>
<gene>
    <name evidence="1" type="ORF">HJG59_003272</name>
</gene>
<dbReference type="EMBL" id="JACASF010000012">
    <property type="protein sequence ID" value="KAF6443402.1"/>
    <property type="molecule type" value="Genomic_DNA"/>
</dbReference>
<sequence>MDRAPGLKHLPNPNPLLSLPRLLQYKGKVTGETGVSLGPWTSSGDEGGFGVSAPCVHSETQALRPSTHGFPVCPGTSLCSELTNECNSWYSSCTSSPGWCLKCQPPWLPR</sequence>
<evidence type="ECO:0000313" key="2">
    <source>
        <dbReference type="Proteomes" id="UP000550707"/>
    </source>
</evidence>
<evidence type="ECO:0000313" key="1">
    <source>
        <dbReference type="EMBL" id="KAF6443402.1"/>
    </source>
</evidence>
<reference evidence="1 2" key="1">
    <citation type="journal article" date="2020" name="Nature">
        <title>Six reference-quality genomes reveal evolution of bat adaptations.</title>
        <authorList>
            <person name="Jebb D."/>
            <person name="Huang Z."/>
            <person name="Pippel M."/>
            <person name="Hughes G.M."/>
            <person name="Lavrichenko K."/>
            <person name="Devanna P."/>
            <person name="Winkler S."/>
            <person name="Jermiin L.S."/>
            <person name="Skirmuntt E.C."/>
            <person name="Katzourakis A."/>
            <person name="Burkitt-Gray L."/>
            <person name="Ray D.A."/>
            <person name="Sullivan K.A.M."/>
            <person name="Roscito J.G."/>
            <person name="Kirilenko B.M."/>
            <person name="Davalos L.M."/>
            <person name="Corthals A.P."/>
            <person name="Power M.L."/>
            <person name="Jones G."/>
            <person name="Ransome R.D."/>
            <person name="Dechmann D.K.N."/>
            <person name="Locatelli A.G."/>
            <person name="Puechmaille S.J."/>
            <person name="Fedrigo O."/>
            <person name="Jarvis E.D."/>
            <person name="Hiller M."/>
            <person name="Vernes S.C."/>
            <person name="Myers E.W."/>
            <person name="Teeling E.C."/>
        </authorList>
    </citation>
    <scope>NUCLEOTIDE SEQUENCE [LARGE SCALE GENOMIC DNA]</scope>
    <source>
        <strain evidence="1">MMolMol1</strain>
        <tissue evidence="1">Muscle</tissue>
    </source>
</reference>
<name>A0A7J8F847_MOLMO</name>